<dbReference type="EMBL" id="ASPP01012049">
    <property type="protein sequence ID" value="ETO20974.1"/>
    <property type="molecule type" value="Genomic_DNA"/>
</dbReference>
<proteinExistence type="predicted"/>
<evidence type="ECO:0000313" key="3">
    <source>
        <dbReference type="Proteomes" id="UP000023152"/>
    </source>
</evidence>
<feature type="transmembrane region" description="Helical" evidence="1">
    <location>
        <begin position="426"/>
        <end position="445"/>
    </location>
</feature>
<evidence type="ECO:0008006" key="4">
    <source>
        <dbReference type="Google" id="ProtNLM"/>
    </source>
</evidence>
<gene>
    <name evidence="2" type="ORF">RFI_16231</name>
</gene>
<name>X6N5F9_RETFI</name>
<protein>
    <recommendedName>
        <fullName evidence="4">Kelch motif family protein</fullName>
    </recommendedName>
</protein>
<keyword evidence="1" id="KW-0472">Membrane</keyword>
<comment type="caution">
    <text evidence="2">The sequence shown here is derived from an EMBL/GenBank/DDBJ whole genome shotgun (WGS) entry which is preliminary data.</text>
</comment>
<keyword evidence="1" id="KW-1133">Transmembrane helix</keyword>
<evidence type="ECO:0000313" key="2">
    <source>
        <dbReference type="EMBL" id="ETO20974.1"/>
    </source>
</evidence>
<sequence>MQKLDREHSNWNYVQCPLGKNSGKFSNPFEIQPIKSILINITLFFLCYCRSENKQISGGFFCIEMNEKDMNVEETAKLATTRSFETLASLPIPFQYLQCVVHKHEILICGGYGNVKCYSYHTIKNQYKLICSYPSNVELSGHSVVELRNDNDGDVDVITLLSFGGTRKHTLIMKYVSVWDDKSGGDNTGSKRTKKNLNEWTPFLNEYNKPIIIGNIGNDYGGMRATIGGSNKHLLFITHHPNKISVYDLNKFTFVKQDNLPMDDASVRYHCFVSKTVNTNASETIHEMMFFYEKTGLSILYDEHANEFQFKNVRVDTPLKSLLCYGYVYVNDCILFFGGSSDGIGRNASTEIYKYSIAENTWTKFEYNLPIPLCGCACMLSEDNKTKLEKFWILESEKRKELEEIQMELLEAKEDFDINEWKVEFIYMYTCNSLKYIIFTNLILLKKKKKKKKKKKEKKN</sequence>
<dbReference type="SUPFAM" id="SSF117281">
    <property type="entry name" value="Kelch motif"/>
    <property type="match status" value="1"/>
</dbReference>
<dbReference type="InterPro" id="IPR015915">
    <property type="entry name" value="Kelch-typ_b-propeller"/>
</dbReference>
<keyword evidence="3" id="KW-1185">Reference proteome</keyword>
<accession>X6N5F9</accession>
<dbReference type="AlphaFoldDB" id="X6N5F9"/>
<organism evidence="2 3">
    <name type="scientific">Reticulomyxa filosa</name>
    <dbReference type="NCBI Taxonomy" id="46433"/>
    <lineage>
        <taxon>Eukaryota</taxon>
        <taxon>Sar</taxon>
        <taxon>Rhizaria</taxon>
        <taxon>Retaria</taxon>
        <taxon>Foraminifera</taxon>
        <taxon>Monothalamids</taxon>
        <taxon>Reticulomyxidae</taxon>
        <taxon>Reticulomyxa</taxon>
    </lineage>
</organism>
<dbReference type="OrthoDB" id="432528at2759"/>
<dbReference type="Proteomes" id="UP000023152">
    <property type="component" value="Unassembled WGS sequence"/>
</dbReference>
<evidence type="ECO:0000256" key="1">
    <source>
        <dbReference type="SAM" id="Phobius"/>
    </source>
</evidence>
<reference evidence="2 3" key="1">
    <citation type="journal article" date="2013" name="Curr. Biol.">
        <title>The Genome of the Foraminiferan Reticulomyxa filosa.</title>
        <authorList>
            <person name="Glockner G."/>
            <person name="Hulsmann N."/>
            <person name="Schleicher M."/>
            <person name="Noegel A.A."/>
            <person name="Eichinger L."/>
            <person name="Gallinger C."/>
            <person name="Pawlowski J."/>
            <person name="Sierra R."/>
            <person name="Euteneuer U."/>
            <person name="Pillet L."/>
            <person name="Moustafa A."/>
            <person name="Platzer M."/>
            <person name="Groth M."/>
            <person name="Szafranski K."/>
            <person name="Schliwa M."/>
        </authorList>
    </citation>
    <scope>NUCLEOTIDE SEQUENCE [LARGE SCALE GENOMIC DNA]</scope>
</reference>
<keyword evidence="1" id="KW-0812">Transmembrane</keyword>
<dbReference type="Gene3D" id="2.120.10.80">
    <property type="entry name" value="Kelch-type beta propeller"/>
    <property type="match status" value="2"/>
</dbReference>